<evidence type="ECO:0000256" key="4">
    <source>
        <dbReference type="ARBA" id="ARBA00023098"/>
    </source>
</evidence>
<dbReference type="EMBL" id="JACNJD010000284">
    <property type="protein sequence ID" value="MBC8178509.1"/>
    <property type="molecule type" value="Genomic_DNA"/>
</dbReference>
<dbReference type="GO" id="GO:0016836">
    <property type="term" value="F:hydro-lyase activity"/>
    <property type="evidence" value="ECO:0007669"/>
    <property type="project" value="TreeGrafter"/>
</dbReference>
<name>A0A8J6T8J5_9DELT</name>
<sequence length="262" mass="29686">MAYKFMTYEEKEEIGILTLNRPEKRNALGQEFEEEIISCLQDAGKRCDAKVIILRAEGEIFCAGHDRMEILNQPLSDIRRLFQTSFNLMTAIRNAPQCIIAQVQGIAMAGGCHLVAGCDLITAGEEKARFGMTGLIYSYNCSTPTVAVSRAVPQKKCMEMLMTANLYSAKEAESFHLVNRVFPDDKLDEMTFEWAKEIAKPSKYAIYMSKQVFYSQIEMSEWQAYQYAKEMMAMAGVSTNSIEGFTAFLEKREPAWDESTPF</sequence>
<accession>A0A8J6T8J5</accession>
<evidence type="ECO:0000313" key="8">
    <source>
        <dbReference type="Proteomes" id="UP000650524"/>
    </source>
</evidence>
<dbReference type="GO" id="GO:0006631">
    <property type="term" value="P:fatty acid metabolic process"/>
    <property type="evidence" value="ECO:0007669"/>
    <property type="project" value="UniProtKB-KW"/>
</dbReference>
<keyword evidence="4" id="KW-0443">Lipid metabolism</keyword>
<evidence type="ECO:0000256" key="3">
    <source>
        <dbReference type="ARBA" id="ARBA00022946"/>
    </source>
</evidence>
<evidence type="ECO:0000313" key="7">
    <source>
        <dbReference type="EMBL" id="MBC8178509.1"/>
    </source>
</evidence>
<dbReference type="InterPro" id="IPR052377">
    <property type="entry name" value="Mitochondrial_ECH-domain"/>
</dbReference>
<organism evidence="7 8">
    <name type="scientific">Candidatus Desulfacyla euxinica</name>
    <dbReference type="NCBI Taxonomy" id="2841693"/>
    <lineage>
        <taxon>Bacteria</taxon>
        <taxon>Deltaproteobacteria</taxon>
        <taxon>Candidatus Desulfacyla</taxon>
    </lineage>
</organism>
<keyword evidence="3" id="KW-0809">Transit peptide</keyword>
<dbReference type="InterPro" id="IPR001753">
    <property type="entry name" value="Enoyl-CoA_hydra/iso"/>
</dbReference>
<evidence type="ECO:0000256" key="1">
    <source>
        <dbReference type="ARBA" id="ARBA00005254"/>
    </source>
</evidence>
<protein>
    <recommendedName>
        <fullName evidence="6">Enoyl-CoA hydratase domain-containing protein 3, mitochondrial</fullName>
    </recommendedName>
</protein>
<keyword evidence="2" id="KW-0276">Fatty acid metabolism</keyword>
<dbReference type="InterPro" id="IPR014748">
    <property type="entry name" value="Enoyl-CoA_hydra_C"/>
</dbReference>
<evidence type="ECO:0000256" key="2">
    <source>
        <dbReference type="ARBA" id="ARBA00022832"/>
    </source>
</evidence>
<comment type="caution">
    <text evidence="7">The sequence shown here is derived from an EMBL/GenBank/DDBJ whole genome shotgun (WGS) entry which is preliminary data.</text>
</comment>
<dbReference type="PANTHER" id="PTHR43602">
    <property type="match status" value="1"/>
</dbReference>
<dbReference type="SUPFAM" id="SSF52096">
    <property type="entry name" value="ClpP/crotonase"/>
    <property type="match status" value="1"/>
</dbReference>
<reference evidence="7 8" key="1">
    <citation type="submission" date="2020-08" db="EMBL/GenBank/DDBJ databases">
        <title>Bridging the membrane lipid divide: bacteria of the FCB group superphylum have the potential to synthesize archaeal ether lipids.</title>
        <authorList>
            <person name="Villanueva L."/>
            <person name="Von Meijenfeldt F.A.B."/>
            <person name="Westbye A.B."/>
            <person name="Yadav S."/>
            <person name="Hopmans E.C."/>
            <person name="Dutilh B.E."/>
            <person name="Sinninghe Damste J.S."/>
        </authorList>
    </citation>
    <scope>NUCLEOTIDE SEQUENCE [LARGE SCALE GENOMIC DNA]</scope>
    <source>
        <strain evidence="7">NIOZ-UU27</strain>
    </source>
</reference>
<dbReference type="Pfam" id="PF00378">
    <property type="entry name" value="ECH_1"/>
    <property type="match status" value="1"/>
</dbReference>
<evidence type="ECO:0000256" key="5">
    <source>
        <dbReference type="ARBA" id="ARBA00037410"/>
    </source>
</evidence>
<dbReference type="Proteomes" id="UP000650524">
    <property type="component" value="Unassembled WGS sequence"/>
</dbReference>
<evidence type="ECO:0000256" key="6">
    <source>
        <dbReference type="ARBA" id="ARBA00040545"/>
    </source>
</evidence>
<dbReference type="Gene3D" id="3.90.226.10">
    <property type="entry name" value="2-enoyl-CoA Hydratase, Chain A, domain 1"/>
    <property type="match status" value="1"/>
</dbReference>
<comment type="similarity">
    <text evidence="1">Belongs to the enoyl-CoA hydratase/isomerase family.</text>
</comment>
<dbReference type="InterPro" id="IPR029045">
    <property type="entry name" value="ClpP/crotonase-like_dom_sf"/>
</dbReference>
<dbReference type="PANTHER" id="PTHR43602:SF1">
    <property type="entry name" value="ENOYL-COA HYDRATASE DOMAIN-CONTAINING PROTEIN 3, MITOCHONDRIAL"/>
    <property type="match status" value="1"/>
</dbReference>
<gene>
    <name evidence="7" type="ORF">H8E19_13975</name>
</gene>
<proteinExistence type="inferred from homology"/>
<dbReference type="AlphaFoldDB" id="A0A8J6T8J5"/>
<comment type="function">
    <text evidence="5">May play a role in fatty acid biosynthesis and insulin sensitivity.</text>
</comment>
<dbReference type="CDD" id="cd06558">
    <property type="entry name" value="crotonase-like"/>
    <property type="match status" value="1"/>
</dbReference>
<dbReference type="Gene3D" id="1.10.12.10">
    <property type="entry name" value="Lyase 2-enoyl-coa Hydratase, Chain A, domain 2"/>
    <property type="match status" value="1"/>
</dbReference>